<dbReference type="OrthoDB" id="439046at2759"/>
<dbReference type="Proteomes" id="UP000557566">
    <property type="component" value="Unassembled WGS sequence"/>
</dbReference>
<evidence type="ECO:0000256" key="2">
    <source>
        <dbReference type="PIRSR" id="PIRSR640198-2"/>
    </source>
</evidence>
<name>A0A8H4PX91_9HYPO</name>
<dbReference type="InterPro" id="IPR003812">
    <property type="entry name" value="Fido"/>
</dbReference>
<keyword evidence="2" id="KW-0547">Nucleotide-binding</keyword>
<dbReference type="AlphaFoldDB" id="A0A8H4PX91"/>
<reference evidence="4 5" key="1">
    <citation type="journal article" date="2020" name="Genome Biol. Evol.">
        <title>A new high-quality draft genome assembly of the Chinese cordyceps Ophiocordyceps sinensis.</title>
        <authorList>
            <person name="Shu R."/>
            <person name="Zhang J."/>
            <person name="Meng Q."/>
            <person name="Zhang H."/>
            <person name="Zhou G."/>
            <person name="Li M."/>
            <person name="Wu P."/>
            <person name="Zhao Y."/>
            <person name="Chen C."/>
            <person name="Qin Q."/>
        </authorList>
    </citation>
    <scope>NUCLEOTIDE SEQUENCE [LARGE SCALE GENOMIC DNA]</scope>
    <source>
        <strain evidence="4 5">IOZ07</strain>
    </source>
</reference>
<evidence type="ECO:0000256" key="1">
    <source>
        <dbReference type="PIRSR" id="PIRSR640198-1"/>
    </source>
</evidence>
<feature type="domain" description="Fido" evidence="3">
    <location>
        <begin position="127"/>
        <end position="282"/>
    </location>
</feature>
<dbReference type="Gene3D" id="1.10.3290.10">
    <property type="entry name" value="Fido-like domain"/>
    <property type="match status" value="1"/>
</dbReference>
<gene>
    <name evidence="4" type="ORF">G6O67_001398</name>
</gene>
<evidence type="ECO:0000259" key="3">
    <source>
        <dbReference type="PROSITE" id="PS51459"/>
    </source>
</evidence>
<dbReference type="EMBL" id="JAAVMX010000002">
    <property type="protein sequence ID" value="KAF4512231.1"/>
    <property type="molecule type" value="Genomic_DNA"/>
</dbReference>
<feature type="binding site" evidence="2">
    <location>
        <begin position="225"/>
        <end position="232"/>
    </location>
    <ligand>
        <name>ATP</name>
        <dbReference type="ChEBI" id="CHEBI:30616"/>
    </ligand>
</feature>
<proteinExistence type="predicted"/>
<sequence length="312" mass="35761">MNNPASVETIIAEARKESQREPSAFTEFWSELEKTLISLVYDSNLIESAGSSLRVTIKLCQDIFRGRQVSEVIDERDPEYGEHLRALIATHRKGDLPNVLRSRKEVINHAKALNYMIDKVILEHQPLSEELILEAHRILCENMNDDDVEPGQYRKHEVAVSYGKPGEKKKRSICMRASMVPKYMKEMANHLNDEIAQAEGAGELDPYTLAARYKHQFIMIHPFADGNGRMSRIILNVLLLRYAGHVAVFGSEGDEKDQYLAIVRRGAKIFNEEDMEVDFHEQTSHNEFARFLLTKSKASLEKMWNWASQEQG</sequence>
<feature type="active site" evidence="1">
    <location>
        <position position="221"/>
    </location>
</feature>
<protein>
    <recommendedName>
        <fullName evidence="3">Fido domain-containing protein</fullName>
    </recommendedName>
</protein>
<comment type="caution">
    <text evidence="4">The sequence shown here is derived from an EMBL/GenBank/DDBJ whole genome shotgun (WGS) entry which is preliminary data.</text>
</comment>
<organism evidence="4 5">
    <name type="scientific">Ophiocordyceps sinensis</name>
    <dbReference type="NCBI Taxonomy" id="72228"/>
    <lineage>
        <taxon>Eukaryota</taxon>
        <taxon>Fungi</taxon>
        <taxon>Dikarya</taxon>
        <taxon>Ascomycota</taxon>
        <taxon>Pezizomycotina</taxon>
        <taxon>Sordariomycetes</taxon>
        <taxon>Hypocreomycetidae</taxon>
        <taxon>Hypocreales</taxon>
        <taxon>Ophiocordycipitaceae</taxon>
        <taxon>Ophiocordyceps</taxon>
    </lineage>
</organism>
<dbReference type="Pfam" id="PF02661">
    <property type="entry name" value="Fic"/>
    <property type="match status" value="1"/>
</dbReference>
<dbReference type="GO" id="GO:0005524">
    <property type="term" value="F:ATP binding"/>
    <property type="evidence" value="ECO:0007669"/>
    <property type="project" value="UniProtKB-KW"/>
</dbReference>
<dbReference type="PANTHER" id="PTHR13504:SF38">
    <property type="entry name" value="FIDO DOMAIN-CONTAINING PROTEIN"/>
    <property type="match status" value="1"/>
</dbReference>
<evidence type="ECO:0000313" key="5">
    <source>
        <dbReference type="Proteomes" id="UP000557566"/>
    </source>
</evidence>
<dbReference type="InterPro" id="IPR036597">
    <property type="entry name" value="Fido-like_dom_sf"/>
</dbReference>
<dbReference type="PANTHER" id="PTHR13504">
    <property type="entry name" value="FIDO DOMAIN-CONTAINING PROTEIN DDB_G0283145"/>
    <property type="match status" value="1"/>
</dbReference>
<dbReference type="SUPFAM" id="SSF140931">
    <property type="entry name" value="Fic-like"/>
    <property type="match status" value="1"/>
</dbReference>
<keyword evidence="5" id="KW-1185">Reference proteome</keyword>
<accession>A0A8H4PX91</accession>
<keyword evidence="2" id="KW-0067">ATP-binding</keyword>
<dbReference type="PROSITE" id="PS51459">
    <property type="entry name" value="FIDO"/>
    <property type="match status" value="1"/>
</dbReference>
<dbReference type="InterPro" id="IPR040198">
    <property type="entry name" value="Fido_containing"/>
</dbReference>
<evidence type="ECO:0000313" key="4">
    <source>
        <dbReference type="EMBL" id="KAF4512231.1"/>
    </source>
</evidence>